<dbReference type="EMBL" id="SGPM01000004">
    <property type="protein sequence ID" value="THH33691.1"/>
    <property type="molecule type" value="Genomic_DNA"/>
</dbReference>
<keyword evidence="8" id="KW-0170">Cobalt</keyword>
<comment type="subcellular location">
    <subcellularLocation>
        <location evidence="2">Cell membrane</location>
        <topology evidence="2">Lipid-anchor</topology>
        <topology evidence="2">GPI-anchor</topology>
    </subcellularLocation>
</comment>
<keyword evidence="15" id="KW-0812">Transmembrane</keyword>
<protein>
    <recommendedName>
        <fullName evidence="12">chitin deacetylase</fullName>
        <ecNumber evidence="12">3.5.1.41</ecNumber>
    </recommendedName>
</protein>
<evidence type="ECO:0000256" key="12">
    <source>
        <dbReference type="ARBA" id="ARBA00024056"/>
    </source>
</evidence>
<keyword evidence="4" id="KW-0336">GPI-anchor</keyword>
<dbReference type="PROSITE" id="PS51677">
    <property type="entry name" value="NODB"/>
    <property type="match status" value="1"/>
</dbReference>
<evidence type="ECO:0000256" key="14">
    <source>
        <dbReference type="SAM" id="MobiDB-lite"/>
    </source>
</evidence>
<comment type="cofactor">
    <cofactor evidence="1">
        <name>Co(2+)</name>
        <dbReference type="ChEBI" id="CHEBI:48828"/>
    </cofactor>
</comment>
<proteinExistence type="predicted"/>
<evidence type="ECO:0000256" key="1">
    <source>
        <dbReference type="ARBA" id="ARBA00001941"/>
    </source>
</evidence>
<dbReference type="GO" id="GO:0098552">
    <property type="term" value="C:side of membrane"/>
    <property type="evidence" value="ECO:0007669"/>
    <property type="project" value="UniProtKB-KW"/>
</dbReference>
<evidence type="ECO:0000256" key="13">
    <source>
        <dbReference type="ARBA" id="ARBA00048494"/>
    </source>
</evidence>
<dbReference type="GO" id="GO:0006032">
    <property type="term" value="P:chitin catabolic process"/>
    <property type="evidence" value="ECO:0007669"/>
    <property type="project" value="UniProtKB-KW"/>
</dbReference>
<dbReference type="InterPro" id="IPR002509">
    <property type="entry name" value="NODB_dom"/>
</dbReference>
<keyword evidence="15" id="KW-1133">Transmembrane helix</keyword>
<organism evidence="18 19">
    <name type="scientific">Antrodiella citrinella</name>
    <dbReference type="NCBI Taxonomy" id="2447956"/>
    <lineage>
        <taxon>Eukaryota</taxon>
        <taxon>Fungi</taxon>
        <taxon>Dikarya</taxon>
        <taxon>Basidiomycota</taxon>
        <taxon>Agaricomycotina</taxon>
        <taxon>Agaricomycetes</taxon>
        <taxon>Polyporales</taxon>
        <taxon>Steccherinaceae</taxon>
        <taxon>Antrodiella</taxon>
    </lineage>
</organism>
<dbReference type="GO" id="GO:0004099">
    <property type="term" value="F:chitin deacetylase activity"/>
    <property type="evidence" value="ECO:0007669"/>
    <property type="project" value="UniProtKB-EC"/>
</dbReference>
<dbReference type="EC" id="3.5.1.41" evidence="12"/>
<dbReference type="AlphaFoldDB" id="A0A4S4N6W2"/>
<dbReference type="PANTHER" id="PTHR10587:SF135">
    <property type="entry name" value="CHITIN DEACETYLASE 3"/>
    <property type="match status" value="1"/>
</dbReference>
<dbReference type="GO" id="GO:0005886">
    <property type="term" value="C:plasma membrane"/>
    <property type="evidence" value="ECO:0007669"/>
    <property type="project" value="UniProtKB-SubCell"/>
</dbReference>
<evidence type="ECO:0000313" key="18">
    <source>
        <dbReference type="EMBL" id="THH33691.1"/>
    </source>
</evidence>
<keyword evidence="5" id="KW-0146">Chitin degradation</keyword>
<dbReference type="GO" id="GO:0071555">
    <property type="term" value="P:cell wall organization"/>
    <property type="evidence" value="ECO:0007669"/>
    <property type="project" value="UniProtKB-KW"/>
</dbReference>
<keyword evidence="4" id="KW-0325">Glycoprotein</keyword>
<keyword evidence="9" id="KW-0449">Lipoprotein</keyword>
<evidence type="ECO:0000256" key="7">
    <source>
        <dbReference type="ARBA" id="ARBA00023277"/>
    </source>
</evidence>
<keyword evidence="16" id="KW-0732">Signal</keyword>
<keyword evidence="11" id="KW-0624">Polysaccharide degradation</keyword>
<evidence type="ECO:0000313" key="19">
    <source>
        <dbReference type="Proteomes" id="UP000308730"/>
    </source>
</evidence>
<keyword evidence="7" id="KW-0119">Carbohydrate metabolism</keyword>
<name>A0A4S4N6W2_9APHY</name>
<keyword evidence="10" id="KW-0961">Cell wall biogenesis/degradation</keyword>
<sequence length="443" mass="47227">MFSSSASLVCLFSVVYGLAVVHAAVVHAHDHLPTRSRLPTNWYHDDDHAAHILFKRGPTTDGVNYATVGSPAWSANFPQGTPDSTKNPQPWTDALNAAVTAGKIPDIPPSKATGGNPVYPNGLDPNSAQVCSSTYKCNTNPDVIWNAPDGVVGLAFDDGPQPASDQLYAFLQQNNEHATHFFIGINILNNANEFITAFETLEDDIAVHTWTHPYMTTLSNDDVVAQLGYTMELIHNSTGGRLPRYWRPPYGDSDNRVAAIAKEIFGLTTVVWNQDTEDWSIPSGGTTNAIVQASMTKWLTGPKSPGLIILEHELYPQTVQAFMSAYPLMKQNGWKTMSVAQIQNASYQNSANDSDVVIPQTGILLDEQTTAASSTSSSASSNTASNPTTTNSPASTSGTNLGAASPSGAGTALQKNVASHMFSVPIGIFAASFVVILSALAIC</sequence>
<reference evidence="18 19" key="1">
    <citation type="submission" date="2019-02" db="EMBL/GenBank/DDBJ databases">
        <title>Genome sequencing of the rare red list fungi Antrodiella citrinella (Flaviporus citrinellus).</title>
        <authorList>
            <person name="Buettner E."/>
            <person name="Kellner H."/>
        </authorList>
    </citation>
    <scope>NUCLEOTIDE SEQUENCE [LARGE SCALE GENOMIC DNA]</scope>
    <source>
        <strain evidence="18 19">DSM 108506</strain>
    </source>
</reference>
<evidence type="ECO:0000256" key="11">
    <source>
        <dbReference type="ARBA" id="ARBA00023326"/>
    </source>
</evidence>
<comment type="caution">
    <text evidence="18">The sequence shown here is derived from an EMBL/GenBank/DDBJ whole genome shotgun (WGS) entry which is preliminary data.</text>
</comment>
<evidence type="ECO:0000256" key="4">
    <source>
        <dbReference type="ARBA" id="ARBA00022622"/>
    </source>
</evidence>
<evidence type="ECO:0000256" key="5">
    <source>
        <dbReference type="ARBA" id="ARBA00023024"/>
    </source>
</evidence>
<comment type="catalytic activity">
    <reaction evidence="13">
        <text>[(1-&gt;4)-N-acetyl-beta-D-glucosaminyl](n) + n H2O = chitosan + n acetate</text>
        <dbReference type="Rhea" id="RHEA:10464"/>
        <dbReference type="Rhea" id="RHEA-COMP:9593"/>
        <dbReference type="Rhea" id="RHEA-COMP:9597"/>
        <dbReference type="ChEBI" id="CHEBI:15377"/>
        <dbReference type="ChEBI" id="CHEBI:17029"/>
        <dbReference type="ChEBI" id="CHEBI:30089"/>
        <dbReference type="ChEBI" id="CHEBI:57704"/>
        <dbReference type="EC" id="3.5.1.41"/>
    </reaction>
    <physiologicalReaction direction="left-to-right" evidence="13">
        <dbReference type="Rhea" id="RHEA:10465"/>
    </physiologicalReaction>
</comment>
<evidence type="ECO:0000256" key="15">
    <source>
        <dbReference type="SAM" id="Phobius"/>
    </source>
</evidence>
<feature type="region of interest" description="Disordered" evidence="14">
    <location>
        <begin position="369"/>
        <end position="406"/>
    </location>
</feature>
<feature type="domain" description="NodB homology" evidence="17">
    <location>
        <begin position="150"/>
        <end position="337"/>
    </location>
</feature>
<dbReference type="PANTHER" id="PTHR10587">
    <property type="entry name" value="GLYCOSYL TRANSFERASE-RELATED"/>
    <property type="match status" value="1"/>
</dbReference>
<dbReference type="OrthoDB" id="407355at2759"/>
<dbReference type="GO" id="GO:0000272">
    <property type="term" value="P:polysaccharide catabolic process"/>
    <property type="evidence" value="ECO:0007669"/>
    <property type="project" value="UniProtKB-KW"/>
</dbReference>
<dbReference type="InterPro" id="IPR050248">
    <property type="entry name" value="Polysacc_deacetylase_ArnD"/>
</dbReference>
<feature type="transmembrane region" description="Helical" evidence="15">
    <location>
        <begin position="422"/>
        <end position="442"/>
    </location>
</feature>
<evidence type="ECO:0000256" key="8">
    <source>
        <dbReference type="ARBA" id="ARBA00023285"/>
    </source>
</evidence>
<dbReference type="Pfam" id="PF01522">
    <property type="entry name" value="Polysacc_deac_1"/>
    <property type="match status" value="1"/>
</dbReference>
<feature type="signal peptide" evidence="16">
    <location>
        <begin position="1"/>
        <end position="23"/>
    </location>
</feature>
<keyword evidence="19" id="KW-1185">Reference proteome</keyword>
<dbReference type="Gene3D" id="3.20.20.370">
    <property type="entry name" value="Glycoside hydrolase/deacetylase"/>
    <property type="match status" value="1"/>
</dbReference>
<evidence type="ECO:0000256" key="2">
    <source>
        <dbReference type="ARBA" id="ARBA00004609"/>
    </source>
</evidence>
<accession>A0A4S4N6W2</accession>
<evidence type="ECO:0000256" key="3">
    <source>
        <dbReference type="ARBA" id="ARBA00022475"/>
    </source>
</evidence>
<evidence type="ECO:0000256" key="9">
    <source>
        <dbReference type="ARBA" id="ARBA00023288"/>
    </source>
</evidence>
<feature type="compositionally biased region" description="Low complexity" evidence="14">
    <location>
        <begin position="369"/>
        <end position="397"/>
    </location>
</feature>
<gene>
    <name evidence="18" type="ORF">EUX98_g615</name>
</gene>
<keyword evidence="6 15" id="KW-0472">Membrane</keyword>
<feature type="chain" id="PRO_5021015019" description="chitin deacetylase" evidence="16">
    <location>
        <begin position="24"/>
        <end position="443"/>
    </location>
</feature>
<keyword evidence="3" id="KW-1003">Cell membrane</keyword>
<evidence type="ECO:0000259" key="17">
    <source>
        <dbReference type="PROSITE" id="PS51677"/>
    </source>
</evidence>
<evidence type="ECO:0000256" key="6">
    <source>
        <dbReference type="ARBA" id="ARBA00023136"/>
    </source>
</evidence>
<dbReference type="Proteomes" id="UP000308730">
    <property type="component" value="Unassembled WGS sequence"/>
</dbReference>
<evidence type="ECO:0000256" key="16">
    <source>
        <dbReference type="SAM" id="SignalP"/>
    </source>
</evidence>
<dbReference type="SUPFAM" id="SSF88713">
    <property type="entry name" value="Glycoside hydrolase/deacetylase"/>
    <property type="match status" value="1"/>
</dbReference>
<dbReference type="GO" id="GO:0009272">
    <property type="term" value="P:fungal-type cell wall biogenesis"/>
    <property type="evidence" value="ECO:0007669"/>
    <property type="project" value="UniProtKB-ARBA"/>
</dbReference>
<evidence type="ECO:0000256" key="10">
    <source>
        <dbReference type="ARBA" id="ARBA00023316"/>
    </source>
</evidence>
<dbReference type="InterPro" id="IPR011330">
    <property type="entry name" value="Glyco_hydro/deAcase_b/a-brl"/>
</dbReference>